<dbReference type="EMBL" id="BMAC01000275">
    <property type="protein sequence ID" value="GFP92310.1"/>
    <property type="molecule type" value="Genomic_DNA"/>
</dbReference>
<accession>A0A830BXX3</accession>
<keyword evidence="5" id="KW-1185">Reference proteome</keyword>
<dbReference type="AlphaFoldDB" id="A0A830BXX3"/>
<evidence type="ECO:0000259" key="3">
    <source>
        <dbReference type="PROSITE" id="PS01031"/>
    </source>
</evidence>
<dbReference type="InterPro" id="IPR002068">
    <property type="entry name" value="A-crystallin/Hsp20_dom"/>
</dbReference>
<comment type="caution">
    <text evidence="4">The sequence shown here is derived from an EMBL/GenBank/DDBJ whole genome shotgun (WGS) entry which is preliminary data.</text>
</comment>
<sequence length="112" mass="11654">MKPPDSLRFTAATDDISGGVRADAIEIYPGVTKVVVRGDGVVDFPGTEFELDLWRFRLPASTLPELASAAYDDGELVVTVPKGAAASDEDDGGAEEDGDGDMGAGARLVLVQ</sequence>
<feature type="domain" description="SHSP" evidence="3">
    <location>
        <begin position="1"/>
        <end position="97"/>
    </location>
</feature>
<name>A0A830BXX3_9LAMI</name>
<dbReference type="CDD" id="cd06464">
    <property type="entry name" value="ACD_sHsps-like"/>
    <property type="match status" value="1"/>
</dbReference>
<dbReference type="PANTHER" id="PTHR33879:SF3">
    <property type="entry name" value="17.6 KDA CLASS II HEAT SHOCK PROTEIN-RELATED"/>
    <property type="match status" value="1"/>
</dbReference>
<feature type="region of interest" description="Disordered" evidence="2">
    <location>
        <begin position="81"/>
        <end position="105"/>
    </location>
</feature>
<evidence type="ECO:0000313" key="4">
    <source>
        <dbReference type="EMBL" id="GFP92310.1"/>
    </source>
</evidence>
<feature type="compositionally biased region" description="Acidic residues" evidence="2">
    <location>
        <begin position="87"/>
        <end position="100"/>
    </location>
</feature>
<comment type="similarity">
    <text evidence="1">Belongs to the small heat shock protein (HSP20) family.</text>
</comment>
<organism evidence="4 5">
    <name type="scientific">Phtheirospermum japonicum</name>
    <dbReference type="NCBI Taxonomy" id="374723"/>
    <lineage>
        <taxon>Eukaryota</taxon>
        <taxon>Viridiplantae</taxon>
        <taxon>Streptophyta</taxon>
        <taxon>Embryophyta</taxon>
        <taxon>Tracheophyta</taxon>
        <taxon>Spermatophyta</taxon>
        <taxon>Magnoliopsida</taxon>
        <taxon>eudicotyledons</taxon>
        <taxon>Gunneridae</taxon>
        <taxon>Pentapetalae</taxon>
        <taxon>asterids</taxon>
        <taxon>lamiids</taxon>
        <taxon>Lamiales</taxon>
        <taxon>Orobanchaceae</taxon>
        <taxon>Orobanchaceae incertae sedis</taxon>
        <taxon>Phtheirospermum</taxon>
    </lineage>
</organism>
<dbReference type="Proteomes" id="UP000653305">
    <property type="component" value="Unassembled WGS sequence"/>
</dbReference>
<dbReference type="PANTHER" id="PTHR33879">
    <property type="entry name" value="17.6 KDA CLASS II HEAT SHOCK PROTEIN-RELATED"/>
    <property type="match status" value="1"/>
</dbReference>
<reference evidence="4" key="1">
    <citation type="submission" date="2020-07" db="EMBL/GenBank/DDBJ databases">
        <title>Ethylene signaling mediates host invasion by parasitic plants.</title>
        <authorList>
            <person name="Yoshida S."/>
        </authorList>
    </citation>
    <scope>NUCLEOTIDE SEQUENCE</scope>
    <source>
        <strain evidence="4">Okayama</strain>
    </source>
</reference>
<proteinExistence type="inferred from homology"/>
<protein>
    <recommendedName>
        <fullName evidence="3">SHSP domain-containing protein</fullName>
    </recommendedName>
</protein>
<evidence type="ECO:0000256" key="2">
    <source>
        <dbReference type="SAM" id="MobiDB-lite"/>
    </source>
</evidence>
<dbReference type="OrthoDB" id="1922291at2759"/>
<evidence type="ECO:0000256" key="1">
    <source>
        <dbReference type="PROSITE-ProRule" id="PRU00285"/>
    </source>
</evidence>
<gene>
    <name evidence="4" type="ORF">PHJA_001375100</name>
</gene>
<evidence type="ECO:0000313" key="5">
    <source>
        <dbReference type="Proteomes" id="UP000653305"/>
    </source>
</evidence>
<dbReference type="PROSITE" id="PS01031">
    <property type="entry name" value="SHSP"/>
    <property type="match status" value="1"/>
</dbReference>